<feature type="domain" description="Ras-associating" evidence="2">
    <location>
        <begin position="175"/>
        <end position="223"/>
    </location>
</feature>
<dbReference type="Pfam" id="PF21989">
    <property type="entry name" value="RA_2"/>
    <property type="match status" value="1"/>
</dbReference>
<dbReference type="InterPro" id="IPR001849">
    <property type="entry name" value="PH_domain"/>
</dbReference>
<dbReference type="PANTHER" id="PTHR11243:SF23">
    <property type="entry name" value="LD06925P"/>
    <property type="match status" value="1"/>
</dbReference>
<dbReference type="PROSITE" id="PS50200">
    <property type="entry name" value="RA"/>
    <property type="match status" value="1"/>
</dbReference>
<feature type="compositionally biased region" description="Polar residues" evidence="1">
    <location>
        <begin position="869"/>
        <end position="883"/>
    </location>
</feature>
<dbReference type="InterPro" id="IPR029071">
    <property type="entry name" value="Ubiquitin-like_domsf"/>
</dbReference>
<dbReference type="InterPro" id="IPR000159">
    <property type="entry name" value="RA_dom"/>
</dbReference>
<feature type="compositionally biased region" description="Basic and acidic residues" evidence="1">
    <location>
        <begin position="68"/>
        <end position="100"/>
    </location>
</feature>
<name>A0ABM1RUX5_LIMPO</name>
<dbReference type="GeneID" id="106475331"/>
<sequence length="998" mass="110017">MANLESSQDVELDAILGELCALGSRFDREMYRGHARSVSGDGDGLRLSGASPEVQGAAQQISQLSGRDSPRKTKYDIGGPQEKDEGGRTQKHEIGLRTDSPDNDSAFSDNVSMLSSESSASSGGGANRSDVSSQNVYGRLSHAPHTPPSSKDDQARMKSDKIKLAMEKIQESDTKKIFIRVYTDDGCTKSLLVDERMNVAHVCRLLVEKNHTKMDLHWAVVECNFDLQLGNFCSFSLASHANKSQDYLLGCMSSQKSTEMDDEGKATLVEEFFSATSIAVPEMEGNLYLKSDGKKAWKKYFFILRSSGLYYNPKGKSKLSKDLVCLASFQINHIYQGFGWRKKYKSPTDFGFAIKFGHQLKENYDNVLRDIEEEDLESLANARSFSVSSMAKTLSIASGRAAVPDQQSDTIVEQRRVSHSSVRSRADFRCSQGSDVTAKRLSFERSLQRSSVVRRDSIKSSASSSSSGCSSVSTPTNDQIAFEADFPVGTIKRKPNMAPKIPLTSTTRTIAKQSMSDDSHNNVVHLDTVQENNNNTDASSSTLSRNAATRFSLQRSHTDDKIIVNGIAKTSHRKHSIDSGTLTRQMEELQAIANSNGVETTATDSCTVTPVNSVSNIDDLPLPPPPPELEISEDILQRDLLPPPPPEAFNSTIDLNFLPPPPPSVQLDDQSNWPSTTSLNSLPPPPHDITDSPNTSKVNKVLDWHTYMINQSEMKASQNAPVVPPKPKQQIREQRLLEDDSLSKIFLQSLASRKPIQSNTSPRSVQKPEQKIDSLAVRCYGTSPRSGVQPQSPESPKHGFIKKGISFSQSSTEKPHGVRFAEASSTFPSQFPTPDAIFHDQSHIIYPKSDPPKRSEATKLAHRTHAVHRSSSTSSHGGQEHQQLSGIPPEIFLHDLQQVMEKKWKVAQQLTLDLTATPHQIMGFRDPCFLPAADSSATHTPPHPPSASEQADHHSKQHHHNHSKKSTGRHSKQPPLTKKIPPPPPPRRSENTHLSGRQ</sequence>
<dbReference type="InterPro" id="IPR011993">
    <property type="entry name" value="PH-like_dom_sf"/>
</dbReference>
<dbReference type="SUPFAM" id="SSF54236">
    <property type="entry name" value="Ubiquitin-like"/>
    <property type="match status" value="1"/>
</dbReference>
<feature type="compositionally biased region" description="Polar residues" evidence="1">
    <location>
        <begin position="103"/>
        <end position="114"/>
    </location>
</feature>
<accession>A0ABM1RUX5</accession>
<reference evidence="4" key="1">
    <citation type="submission" date="2025-08" db="UniProtKB">
        <authorList>
            <consortium name="RefSeq"/>
        </authorList>
    </citation>
    <scope>IDENTIFICATION</scope>
    <source>
        <tissue evidence="4">Muscle</tissue>
    </source>
</reference>
<evidence type="ECO:0000256" key="1">
    <source>
        <dbReference type="SAM" id="MobiDB-lite"/>
    </source>
</evidence>
<feature type="region of interest" description="Disordered" evidence="1">
    <location>
        <begin position="35"/>
        <end position="158"/>
    </location>
</feature>
<feature type="compositionally biased region" description="Basic residues" evidence="1">
    <location>
        <begin position="955"/>
        <end position="972"/>
    </location>
</feature>
<dbReference type="PANTHER" id="PTHR11243">
    <property type="entry name" value="GROWTH FACTOR RECEPTOR-BOUND PROTEIN"/>
    <property type="match status" value="1"/>
</dbReference>
<feature type="region of interest" description="Disordered" evidence="1">
    <location>
        <begin position="932"/>
        <end position="998"/>
    </location>
</feature>
<dbReference type="Gene3D" id="3.10.20.90">
    <property type="entry name" value="Phosphatidylinositol 3-kinase Catalytic Subunit, Chain A, domain 1"/>
    <property type="match status" value="1"/>
</dbReference>
<dbReference type="InterPro" id="IPR039665">
    <property type="entry name" value="PH_APBB1IP"/>
</dbReference>
<organism evidence="3 4">
    <name type="scientific">Limulus polyphemus</name>
    <name type="common">Atlantic horseshoe crab</name>
    <dbReference type="NCBI Taxonomy" id="6850"/>
    <lineage>
        <taxon>Eukaryota</taxon>
        <taxon>Metazoa</taxon>
        <taxon>Ecdysozoa</taxon>
        <taxon>Arthropoda</taxon>
        <taxon>Chelicerata</taxon>
        <taxon>Merostomata</taxon>
        <taxon>Xiphosura</taxon>
        <taxon>Limulidae</taxon>
        <taxon>Limulus</taxon>
    </lineage>
</organism>
<dbReference type="InterPro" id="IPR039664">
    <property type="entry name" value="GRB/APBB1IP"/>
</dbReference>
<dbReference type="Gene3D" id="2.30.29.30">
    <property type="entry name" value="Pleckstrin-homology domain (PH domain)/Phosphotyrosine-binding domain (PTB)"/>
    <property type="match status" value="1"/>
</dbReference>
<feature type="region of interest" description="Disordered" evidence="1">
    <location>
        <begin position="864"/>
        <end position="883"/>
    </location>
</feature>
<dbReference type="CDD" id="cd01259">
    <property type="entry name" value="PH_APBB1IP"/>
    <property type="match status" value="1"/>
</dbReference>
<evidence type="ECO:0000259" key="2">
    <source>
        <dbReference type="PROSITE" id="PS50200"/>
    </source>
</evidence>
<evidence type="ECO:0000313" key="4">
    <source>
        <dbReference type="RefSeq" id="XP_022235180.1"/>
    </source>
</evidence>
<dbReference type="Proteomes" id="UP000694941">
    <property type="component" value="Unplaced"/>
</dbReference>
<proteinExistence type="predicted"/>
<dbReference type="RefSeq" id="XP_022235180.1">
    <property type="nucleotide sequence ID" value="XM_022379472.1"/>
</dbReference>
<feature type="compositionally biased region" description="Polar residues" evidence="1">
    <location>
        <begin position="57"/>
        <end position="66"/>
    </location>
</feature>
<feature type="region of interest" description="Disordered" evidence="1">
    <location>
        <begin position="658"/>
        <end position="695"/>
    </location>
</feature>
<feature type="compositionally biased region" description="Low complexity" evidence="1">
    <location>
        <begin position="459"/>
        <end position="473"/>
    </location>
</feature>
<keyword evidence="3" id="KW-1185">Reference proteome</keyword>
<dbReference type="SUPFAM" id="SSF50729">
    <property type="entry name" value="PH domain-like"/>
    <property type="match status" value="1"/>
</dbReference>
<feature type="region of interest" description="Disordered" evidence="1">
    <location>
        <begin position="452"/>
        <end position="476"/>
    </location>
</feature>
<dbReference type="Pfam" id="PF00169">
    <property type="entry name" value="PH"/>
    <property type="match status" value="1"/>
</dbReference>
<evidence type="ECO:0000313" key="3">
    <source>
        <dbReference type="Proteomes" id="UP000694941"/>
    </source>
</evidence>
<protein>
    <submittedName>
        <fullName evidence="4">Ras-associated and pleckstrin homology domains-containing protein 1-like</fullName>
    </submittedName>
</protein>
<gene>
    <name evidence="4" type="primary">LOC106475331</name>
</gene>